<feature type="transmembrane region" description="Helical" evidence="2">
    <location>
        <begin position="92"/>
        <end position="113"/>
    </location>
</feature>
<evidence type="ECO:0000313" key="4">
    <source>
        <dbReference type="Proteomes" id="UP000822688"/>
    </source>
</evidence>
<evidence type="ECO:0000256" key="2">
    <source>
        <dbReference type="SAM" id="Phobius"/>
    </source>
</evidence>
<keyword evidence="4" id="KW-1185">Reference proteome</keyword>
<comment type="caution">
    <text evidence="3">The sequence shown here is derived from an EMBL/GenBank/DDBJ whole genome shotgun (WGS) entry which is preliminary data.</text>
</comment>
<feature type="transmembrane region" description="Helical" evidence="2">
    <location>
        <begin position="62"/>
        <end position="80"/>
    </location>
</feature>
<dbReference type="PANTHER" id="PTHR33287:SF11">
    <property type="entry name" value="OS03G0778400 PROTEIN"/>
    <property type="match status" value="1"/>
</dbReference>
<accession>A0A8T0ITT5</accession>
<protein>
    <submittedName>
        <fullName evidence="3">Uncharacterized protein</fullName>
    </submittedName>
</protein>
<keyword evidence="2" id="KW-1133">Transmembrane helix</keyword>
<proteinExistence type="predicted"/>
<evidence type="ECO:0000256" key="1">
    <source>
        <dbReference type="SAM" id="MobiDB-lite"/>
    </source>
</evidence>
<feature type="region of interest" description="Disordered" evidence="1">
    <location>
        <begin position="1"/>
        <end position="22"/>
    </location>
</feature>
<keyword evidence="2" id="KW-0812">Transmembrane</keyword>
<gene>
    <name evidence="3" type="ORF">KC19_2G038700</name>
</gene>
<dbReference type="EMBL" id="CM026422">
    <property type="protein sequence ID" value="KAG0585783.1"/>
    <property type="molecule type" value="Genomic_DNA"/>
</dbReference>
<name>A0A8T0ITT5_CERPU</name>
<organism evidence="3 4">
    <name type="scientific">Ceratodon purpureus</name>
    <name type="common">Fire moss</name>
    <name type="synonym">Dicranum purpureum</name>
    <dbReference type="NCBI Taxonomy" id="3225"/>
    <lineage>
        <taxon>Eukaryota</taxon>
        <taxon>Viridiplantae</taxon>
        <taxon>Streptophyta</taxon>
        <taxon>Embryophyta</taxon>
        <taxon>Bryophyta</taxon>
        <taxon>Bryophytina</taxon>
        <taxon>Bryopsida</taxon>
        <taxon>Dicranidae</taxon>
        <taxon>Pseudoditrichales</taxon>
        <taxon>Ditrichaceae</taxon>
        <taxon>Ceratodon</taxon>
    </lineage>
</organism>
<dbReference type="AlphaFoldDB" id="A0A8T0ITT5"/>
<keyword evidence="2" id="KW-0472">Membrane</keyword>
<sequence length="228" mass="26125">MANQQQPPDPPHDYGQPADRRREIEKDPILRLFLQDWDDEKKQMLLSVESYRGRCNAAKAELYQLMGFYSVFQGVVFTAVSTASKLTCETSFFPAVLSGLASIATIVSVHYKLDYYTIEKVKFLKAQHQSGNIIKKVRKLRGNGASFNFASLGDPEVQKAELQEKVNDEKKRRRWIWWIVMLFLALFTLVILSSCIIVPCWDLDQHKLKGCTFHGLCWWDKGNATTTG</sequence>
<dbReference type="Proteomes" id="UP000822688">
    <property type="component" value="Chromosome 2"/>
</dbReference>
<feature type="transmembrane region" description="Helical" evidence="2">
    <location>
        <begin position="175"/>
        <end position="199"/>
    </location>
</feature>
<evidence type="ECO:0000313" key="3">
    <source>
        <dbReference type="EMBL" id="KAG0585783.1"/>
    </source>
</evidence>
<reference evidence="3" key="1">
    <citation type="submission" date="2020-06" db="EMBL/GenBank/DDBJ databases">
        <title>WGS assembly of Ceratodon purpureus strain R40.</title>
        <authorList>
            <person name="Carey S.B."/>
            <person name="Jenkins J."/>
            <person name="Shu S."/>
            <person name="Lovell J.T."/>
            <person name="Sreedasyam A."/>
            <person name="Maumus F."/>
            <person name="Tiley G.P."/>
            <person name="Fernandez-Pozo N."/>
            <person name="Barry K."/>
            <person name="Chen C."/>
            <person name="Wang M."/>
            <person name="Lipzen A."/>
            <person name="Daum C."/>
            <person name="Saski C.A."/>
            <person name="Payton A.C."/>
            <person name="Mcbreen J.C."/>
            <person name="Conrad R.E."/>
            <person name="Kollar L.M."/>
            <person name="Olsson S."/>
            <person name="Huttunen S."/>
            <person name="Landis J.B."/>
            <person name="Wickett N.J."/>
            <person name="Johnson M.G."/>
            <person name="Rensing S.A."/>
            <person name="Grimwood J."/>
            <person name="Schmutz J."/>
            <person name="Mcdaniel S.F."/>
        </authorList>
    </citation>
    <scope>NUCLEOTIDE SEQUENCE</scope>
    <source>
        <strain evidence="3">R40</strain>
    </source>
</reference>
<dbReference type="PANTHER" id="PTHR33287">
    <property type="entry name" value="OS03G0453550 PROTEIN"/>
    <property type="match status" value="1"/>
</dbReference>